<comment type="subcellular location">
    <subcellularLocation>
        <location evidence="1">Cytoplasm</location>
    </subcellularLocation>
</comment>
<protein>
    <submittedName>
        <fullName evidence="5">TusE/DsrC/DsvC family sulfur relay protein</fullName>
    </submittedName>
</protein>
<evidence type="ECO:0000256" key="1">
    <source>
        <dbReference type="ARBA" id="ARBA00004496"/>
    </source>
</evidence>
<dbReference type="RefSeq" id="WP_077071760.1">
    <property type="nucleotide sequence ID" value="NZ_CALUWX010000018.1"/>
</dbReference>
<accession>A0A921AVU5</accession>
<dbReference type="SUPFAM" id="SSF69721">
    <property type="entry name" value="DsrC, the gamma subunit of dissimilatory sulfite reductase"/>
    <property type="match status" value="1"/>
</dbReference>
<comment type="similarity">
    <text evidence="2">Belongs to the DsrC/TusE family.</text>
</comment>
<keyword evidence="3" id="KW-0963">Cytoplasm</keyword>
<reference evidence="5" key="2">
    <citation type="submission" date="2021-09" db="EMBL/GenBank/DDBJ databases">
        <authorList>
            <person name="Gilroy R."/>
        </authorList>
    </citation>
    <scope>NUCLEOTIDE SEQUENCE</scope>
    <source>
        <strain evidence="5">ChiGjej2B2-19336</strain>
    </source>
</reference>
<dbReference type="Proteomes" id="UP000698963">
    <property type="component" value="Unassembled WGS sequence"/>
</dbReference>
<feature type="active site" description="Cysteine persulfide intermediate" evidence="4">
    <location>
        <position position="104"/>
    </location>
</feature>
<evidence type="ECO:0000313" key="5">
    <source>
        <dbReference type="EMBL" id="HJD97287.1"/>
    </source>
</evidence>
<evidence type="ECO:0000256" key="3">
    <source>
        <dbReference type="ARBA" id="ARBA00022490"/>
    </source>
</evidence>
<evidence type="ECO:0000256" key="2">
    <source>
        <dbReference type="ARBA" id="ARBA00005718"/>
    </source>
</evidence>
<dbReference type="Pfam" id="PF04358">
    <property type="entry name" value="DsrC"/>
    <property type="match status" value="1"/>
</dbReference>
<name>A0A921AVU5_9BACT</name>
<sequence length="105" mass="11924">MAEVSFQGKTFEVDEDGFLLRFEDWCPEWLEFVKESEGIPELTADHHKVIDFLQDYYKKNGIAPMVRIMSKNTGYKLKEIYELFPSGPGKGACKMAGLPKPTGCV</sequence>
<dbReference type="GO" id="GO:0002143">
    <property type="term" value="P:tRNA wobble position uridine thiolation"/>
    <property type="evidence" value="ECO:0007669"/>
    <property type="project" value="TreeGrafter"/>
</dbReference>
<dbReference type="InterPro" id="IPR042072">
    <property type="entry name" value="DsrC-like_C"/>
</dbReference>
<dbReference type="PANTHER" id="PTHR37010">
    <property type="entry name" value="SULFURTRANSFERASE TUSE"/>
    <property type="match status" value="1"/>
</dbReference>
<dbReference type="GO" id="GO:0097163">
    <property type="term" value="F:sulfur carrier activity"/>
    <property type="evidence" value="ECO:0007669"/>
    <property type="project" value="TreeGrafter"/>
</dbReference>
<dbReference type="InterPro" id="IPR043163">
    <property type="entry name" value="DsrC-like_N"/>
</dbReference>
<dbReference type="OrthoDB" id="9786347at2"/>
<dbReference type="Gene3D" id="3.30.1420.10">
    <property type="match status" value="1"/>
</dbReference>
<proteinExistence type="inferred from homology"/>
<comment type="caution">
    <text evidence="5">The sequence shown here is derived from an EMBL/GenBank/DDBJ whole genome shotgun (WGS) entry which is preliminary data.</text>
</comment>
<reference evidence="5" key="1">
    <citation type="journal article" date="2021" name="PeerJ">
        <title>Extensive microbial diversity within the chicken gut microbiome revealed by metagenomics and culture.</title>
        <authorList>
            <person name="Gilroy R."/>
            <person name="Ravi A."/>
            <person name="Getino M."/>
            <person name="Pursley I."/>
            <person name="Horton D.L."/>
            <person name="Alikhan N.F."/>
            <person name="Baker D."/>
            <person name="Gharbi K."/>
            <person name="Hall N."/>
            <person name="Watson M."/>
            <person name="Adriaenssens E.M."/>
            <person name="Foster-Nyarko E."/>
            <person name="Jarju S."/>
            <person name="Secka A."/>
            <person name="Antonio M."/>
            <person name="Oren A."/>
            <person name="Chaudhuri R.R."/>
            <person name="La Ragione R."/>
            <person name="Hildebrand F."/>
            <person name="Pallen M.J."/>
        </authorList>
    </citation>
    <scope>NUCLEOTIDE SEQUENCE</scope>
    <source>
        <strain evidence="5">ChiGjej2B2-19336</strain>
    </source>
</reference>
<dbReference type="NCBIfam" id="TIGR03342">
    <property type="entry name" value="dsrC_tusE_dsvC"/>
    <property type="match status" value="1"/>
</dbReference>
<dbReference type="PIRSF" id="PIRSF006223">
    <property type="entry name" value="DsrC_TusE"/>
    <property type="match status" value="1"/>
</dbReference>
<organism evidence="5 6">
    <name type="scientific">Mailhella massiliensis</name>
    <dbReference type="NCBI Taxonomy" id="1903261"/>
    <lineage>
        <taxon>Bacteria</taxon>
        <taxon>Pseudomonadati</taxon>
        <taxon>Thermodesulfobacteriota</taxon>
        <taxon>Desulfovibrionia</taxon>
        <taxon>Desulfovibrionales</taxon>
        <taxon>Desulfovibrionaceae</taxon>
        <taxon>Mailhella</taxon>
    </lineage>
</organism>
<dbReference type="InterPro" id="IPR007453">
    <property type="entry name" value="DsrC/TusE"/>
</dbReference>
<dbReference type="InterPro" id="IPR025526">
    <property type="entry name" value="DsrC-like_dom_sf"/>
</dbReference>
<dbReference type="Gene3D" id="1.10.10.370">
    <property type="entry name" value="DsrC-like protein, C-terminal domain"/>
    <property type="match status" value="1"/>
</dbReference>
<dbReference type="PANTHER" id="PTHR37010:SF1">
    <property type="entry name" value="SULFURTRANSFERASE TUSE"/>
    <property type="match status" value="1"/>
</dbReference>
<dbReference type="EMBL" id="DYZA01000128">
    <property type="protein sequence ID" value="HJD97287.1"/>
    <property type="molecule type" value="Genomic_DNA"/>
</dbReference>
<dbReference type="GO" id="GO:0005737">
    <property type="term" value="C:cytoplasm"/>
    <property type="evidence" value="ECO:0007669"/>
    <property type="project" value="UniProtKB-SubCell"/>
</dbReference>
<dbReference type="AlphaFoldDB" id="A0A921AVU5"/>
<evidence type="ECO:0000313" key="6">
    <source>
        <dbReference type="Proteomes" id="UP000698963"/>
    </source>
</evidence>
<evidence type="ECO:0000256" key="4">
    <source>
        <dbReference type="PIRSR" id="PIRSR006223-50"/>
    </source>
</evidence>
<gene>
    <name evidence="5" type="ORF">K8W16_06555</name>
</gene>